<dbReference type="PANTHER" id="PTHR11129">
    <property type="entry name" value="PROTEIN FARNESYLTRANSFERASE ALPHA SUBUNIT/RAB GERANYLGERANYL TRANSFERASE ALPHA SUBUNIT"/>
    <property type="match status" value="1"/>
</dbReference>
<dbReference type="Pfam" id="PF01239">
    <property type="entry name" value="PPTA"/>
    <property type="match status" value="2"/>
</dbReference>
<dbReference type="EMBL" id="LT594502">
    <property type="protein sequence ID" value="SBT81098.1"/>
    <property type="molecule type" value="Genomic_DNA"/>
</dbReference>
<evidence type="ECO:0000256" key="5">
    <source>
        <dbReference type="ARBA" id="ARBA00022602"/>
    </source>
</evidence>
<evidence type="ECO:0000256" key="14">
    <source>
        <dbReference type="SAM" id="MobiDB-lite"/>
    </source>
</evidence>
<name>A0A1C3L3D2_PLAMA</name>
<reference evidence="15 16" key="1">
    <citation type="submission" date="2016-06" db="EMBL/GenBank/DDBJ databases">
        <authorList>
            <consortium name="Pathogen Informatics"/>
        </authorList>
    </citation>
    <scope>NUCLEOTIDE SEQUENCE [LARGE SCALE GENOMIC DNA]</scope>
    <source>
        <strain evidence="15">PmlGA01</strain>
    </source>
</reference>
<evidence type="ECO:0000256" key="8">
    <source>
        <dbReference type="ARBA" id="ARBA00022842"/>
    </source>
</evidence>
<feature type="region of interest" description="Disordered" evidence="14">
    <location>
        <begin position="238"/>
        <end position="257"/>
    </location>
</feature>
<dbReference type="SUPFAM" id="SSF48439">
    <property type="entry name" value="Protein prenylyltransferase"/>
    <property type="match status" value="1"/>
</dbReference>
<evidence type="ECO:0000256" key="6">
    <source>
        <dbReference type="ARBA" id="ARBA00022679"/>
    </source>
</evidence>
<dbReference type="EC" id="2.5.1.59" evidence="3"/>
<keyword evidence="5" id="KW-0637">Prenyltransferase</keyword>
<dbReference type="Gene3D" id="1.25.40.120">
    <property type="entry name" value="Protein prenylyltransferase"/>
    <property type="match status" value="1"/>
</dbReference>
<dbReference type="AlphaFoldDB" id="A0A1C3L3D2"/>
<feature type="region of interest" description="Disordered" evidence="14">
    <location>
        <begin position="189"/>
        <end position="225"/>
    </location>
</feature>
<keyword evidence="6 15" id="KW-0808">Transferase</keyword>
<comment type="similarity">
    <text evidence="2">Belongs to the protein prenyltransferase subunit alpha family.</text>
</comment>
<evidence type="ECO:0000256" key="11">
    <source>
        <dbReference type="ARBA" id="ARBA00042436"/>
    </source>
</evidence>
<dbReference type="PROSITE" id="PS51147">
    <property type="entry name" value="PFTA"/>
    <property type="match status" value="1"/>
</dbReference>
<keyword evidence="7" id="KW-0677">Repeat</keyword>
<evidence type="ECO:0000256" key="12">
    <source>
        <dbReference type="ARBA" id="ARBA00043086"/>
    </source>
</evidence>
<accession>A0A1C3L3D2</accession>
<evidence type="ECO:0000256" key="1">
    <source>
        <dbReference type="ARBA" id="ARBA00001946"/>
    </source>
</evidence>
<gene>
    <name evidence="15" type="primary">PmlGA01_140059800</name>
    <name evidence="15" type="ORF">PMLGA01_140059800</name>
</gene>
<evidence type="ECO:0000256" key="3">
    <source>
        <dbReference type="ARBA" id="ARBA00012700"/>
    </source>
</evidence>
<evidence type="ECO:0000256" key="9">
    <source>
        <dbReference type="ARBA" id="ARBA00040965"/>
    </source>
</evidence>
<feature type="compositionally biased region" description="Basic and acidic residues" evidence="14">
    <location>
        <begin position="198"/>
        <end position="207"/>
    </location>
</feature>
<evidence type="ECO:0000256" key="7">
    <source>
        <dbReference type="ARBA" id="ARBA00022737"/>
    </source>
</evidence>
<dbReference type="GO" id="GO:0004662">
    <property type="term" value="F:CAAX-protein geranylgeranyltransferase activity"/>
    <property type="evidence" value="ECO:0007669"/>
    <property type="project" value="UniProtKB-EC"/>
</dbReference>
<evidence type="ECO:0000313" key="16">
    <source>
        <dbReference type="Proteomes" id="UP000219799"/>
    </source>
</evidence>
<comment type="cofactor">
    <cofactor evidence="1">
        <name>Mg(2+)</name>
        <dbReference type="ChEBI" id="CHEBI:18420"/>
    </cofactor>
</comment>
<evidence type="ECO:0000256" key="4">
    <source>
        <dbReference type="ARBA" id="ARBA00012702"/>
    </source>
</evidence>
<dbReference type="EC" id="2.5.1.58" evidence="4"/>
<evidence type="ECO:0000256" key="2">
    <source>
        <dbReference type="ARBA" id="ARBA00006734"/>
    </source>
</evidence>
<evidence type="ECO:0000256" key="13">
    <source>
        <dbReference type="ARBA" id="ARBA00043219"/>
    </source>
</evidence>
<dbReference type="Proteomes" id="UP000219799">
    <property type="component" value="Chromosome 14"/>
</dbReference>
<dbReference type="PANTHER" id="PTHR11129:SF1">
    <property type="entry name" value="PROTEIN FARNESYLTRANSFERASE_GERANYLGERANYLTRANSFERASE TYPE-1 SUBUNIT ALPHA"/>
    <property type="match status" value="1"/>
</dbReference>
<protein>
    <recommendedName>
        <fullName evidence="9">Protein farnesyltransferase/geranylgeranyltransferase type-1 subunit alpha</fullName>
        <ecNumber evidence="4">2.5.1.58</ecNumber>
        <ecNumber evidence="3">2.5.1.59</ecNumber>
    </recommendedName>
    <alternativeName>
        <fullName evidence="12">CAAX farnesyltransferase subunit alpha</fullName>
    </alternativeName>
    <alternativeName>
        <fullName evidence="11">FTase-alpha</fullName>
    </alternativeName>
    <alternativeName>
        <fullName evidence="10">Ras proteins prenyltransferase subunit alpha</fullName>
    </alternativeName>
    <alternativeName>
        <fullName evidence="13">Type I protein geranyl-geranyltransferase subunit alpha</fullName>
    </alternativeName>
</protein>
<evidence type="ECO:0000313" key="15">
    <source>
        <dbReference type="EMBL" id="SBT81098.1"/>
    </source>
</evidence>
<evidence type="ECO:0000256" key="10">
    <source>
        <dbReference type="ARBA" id="ARBA00041392"/>
    </source>
</evidence>
<dbReference type="InterPro" id="IPR002088">
    <property type="entry name" value="Prenyl_trans_a"/>
</dbReference>
<organism evidence="15 16">
    <name type="scientific">Plasmodium malariae</name>
    <dbReference type="NCBI Taxonomy" id="5858"/>
    <lineage>
        <taxon>Eukaryota</taxon>
        <taxon>Sar</taxon>
        <taxon>Alveolata</taxon>
        <taxon>Apicomplexa</taxon>
        <taxon>Aconoidasida</taxon>
        <taxon>Haemosporida</taxon>
        <taxon>Plasmodiidae</taxon>
        <taxon>Plasmodium</taxon>
        <taxon>Plasmodium (Plasmodium)</taxon>
    </lineage>
</organism>
<proteinExistence type="inferred from homology"/>
<dbReference type="GO" id="GO:0005965">
    <property type="term" value="C:protein farnesyltransferase complex"/>
    <property type="evidence" value="ECO:0007669"/>
    <property type="project" value="TreeGrafter"/>
</dbReference>
<sequence length="449" mass="53605">MDRQNLNVYAREFNLNYPETLDGLNFHVLNNPLFNLISKKKFIIDITDLEREQSKCKLESVDGDEAEEEEEEEYIKDKGKINLLNTYYTDNEILLYSLLGSLIEDKVYSFEGYIVSTFVIKINSSYYSAWIYRRKCLKKLNLNFINDLKFTKFIISDNIKSFQSWFHRRWLVEYIYKLNMKKVRVKQKGEDNSITSQRNKEKDDEMIKTGAPEAGESGHTDVTSKTYFDDDSNFISNDEEESNISSTANPFEETSSDEGFISNCEHTDFEIKREDVNLYDDLQNIIENSTFFKNALEPNEEININEFLYEEILYNNCDIFIDTKNYNSWAHKTWLIDKFSILKNDYLCEKYNILLHEFNYINYFLKYKEKDKDKNKEYTKDIFQISIINNLKNELTKLKAKSKFLLIFLSQLYAYNGSYYDESQCYRYLERNDDFNNDVWKCKIEYVGD</sequence>
<keyword evidence="8" id="KW-0460">Magnesium</keyword>
<dbReference type="GO" id="GO:0005953">
    <property type="term" value="C:CAAX-protein geranylgeranyltransferase complex"/>
    <property type="evidence" value="ECO:0007669"/>
    <property type="project" value="TreeGrafter"/>
</dbReference>
<dbReference type="GO" id="GO:0004660">
    <property type="term" value="F:protein farnesyltransferase activity"/>
    <property type="evidence" value="ECO:0007669"/>
    <property type="project" value="UniProtKB-EC"/>
</dbReference>
<dbReference type="VEuPathDB" id="PlasmoDB:PmUG01_14075800"/>